<dbReference type="Proteomes" id="UP000664122">
    <property type="component" value="Unassembled WGS sequence"/>
</dbReference>
<evidence type="ECO:0000313" key="1">
    <source>
        <dbReference type="EMBL" id="MBO0664465.1"/>
    </source>
</evidence>
<dbReference type="EMBL" id="JAFMPP010000022">
    <property type="protein sequence ID" value="MBO0664465.1"/>
    <property type="molecule type" value="Genomic_DNA"/>
</dbReference>
<dbReference type="RefSeq" id="WP_207259378.1">
    <property type="nucleotide sequence ID" value="NZ_JAFMPP010000022.1"/>
</dbReference>
<protein>
    <submittedName>
        <fullName evidence="1">AbrB/MazE/SpoVT family DNA-binding domain-containing protein</fullName>
    </submittedName>
</protein>
<keyword evidence="1" id="KW-0238">DNA-binding</keyword>
<reference evidence="1" key="1">
    <citation type="submission" date="2021-03" db="EMBL/GenBank/DDBJ databases">
        <title>Whole genome sequence of Jiella sp. CQZ9-1.</title>
        <authorList>
            <person name="Tuo L."/>
        </authorList>
    </citation>
    <scope>NUCLEOTIDE SEQUENCE</scope>
    <source>
        <strain evidence="1">CQZ9-1</strain>
    </source>
</reference>
<proteinExistence type="predicted"/>
<dbReference type="GO" id="GO:0003677">
    <property type="term" value="F:DNA binding"/>
    <property type="evidence" value="ECO:0007669"/>
    <property type="project" value="UniProtKB-KW"/>
</dbReference>
<comment type="caution">
    <text evidence="1">The sequence shown here is derived from an EMBL/GenBank/DDBJ whole genome shotgun (WGS) entry which is preliminary data.</text>
</comment>
<gene>
    <name evidence="1" type="ORF">J1C48_17970</name>
</gene>
<dbReference type="AlphaFoldDB" id="A0A939G228"/>
<organism evidence="1 2">
    <name type="scientific">Jiella flava</name>
    <dbReference type="NCBI Taxonomy" id="2816857"/>
    <lineage>
        <taxon>Bacteria</taxon>
        <taxon>Pseudomonadati</taxon>
        <taxon>Pseudomonadota</taxon>
        <taxon>Alphaproteobacteria</taxon>
        <taxon>Hyphomicrobiales</taxon>
        <taxon>Aurantimonadaceae</taxon>
        <taxon>Jiella</taxon>
    </lineage>
</organism>
<evidence type="ECO:0000313" key="2">
    <source>
        <dbReference type="Proteomes" id="UP000664122"/>
    </source>
</evidence>
<name>A0A939G228_9HYPH</name>
<sequence length="95" mass="10134">MTMPTIDDKGVVTLDDTLLELLGGHRGEEIEAVRDAGGGVVLKAKTLTETAPTPAPAPSGRLEDVFSSLKRYYDGPPISIDEINEIIADAWAGKR</sequence>
<keyword evidence="2" id="KW-1185">Reference proteome</keyword>
<accession>A0A939G228</accession>